<dbReference type="SMART" id="SM00448">
    <property type="entry name" value="REC"/>
    <property type="match status" value="1"/>
</dbReference>
<dbReference type="PANTHER" id="PTHR43214:SF43">
    <property type="entry name" value="TWO-COMPONENT RESPONSE REGULATOR"/>
    <property type="match status" value="1"/>
</dbReference>
<dbReference type="EMBL" id="BAAAPZ010000003">
    <property type="protein sequence ID" value="GAA2092383.1"/>
    <property type="molecule type" value="Genomic_DNA"/>
</dbReference>
<dbReference type="Gene3D" id="3.40.50.2300">
    <property type="match status" value="1"/>
</dbReference>
<dbReference type="Pfam" id="PF00072">
    <property type="entry name" value="Response_reg"/>
    <property type="match status" value="1"/>
</dbReference>
<dbReference type="PANTHER" id="PTHR43214">
    <property type="entry name" value="TWO-COMPONENT RESPONSE REGULATOR"/>
    <property type="match status" value="1"/>
</dbReference>
<evidence type="ECO:0000259" key="4">
    <source>
        <dbReference type="PROSITE" id="PS50043"/>
    </source>
</evidence>
<dbReference type="CDD" id="cd17535">
    <property type="entry name" value="REC_NarL-like"/>
    <property type="match status" value="1"/>
</dbReference>
<proteinExistence type="predicted"/>
<dbReference type="InterPro" id="IPR011006">
    <property type="entry name" value="CheY-like_superfamily"/>
</dbReference>
<dbReference type="InterPro" id="IPR016032">
    <property type="entry name" value="Sig_transdc_resp-reg_C-effctor"/>
</dbReference>
<dbReference type="SUPFAM" id="SSF46894">
    <property type="entry name" value="C-terminal effector domain of the bipartite response regulators"/>
    <property type="match status" value="1"/>
</dbReference>
<dbReference type="InterPro" id="IPR001789">
    <property type="entry name" value="Sig_transdc_resp-reg_receiver"/>
</dbReference>
<dbReference type="InterPro" id="IPR058245">
    <property type="entry name" value="NreC/VraR/RcsB-like_REC"/>
</dbReference>
<keyword evidence="2" id="KW-0238">DNA-binding</keyword>
<organism evidence="6 7">
    <name type="scientific">Brevibacterium salitolerans</name>
    <dbReference type="NCBI Taxonomy" id="1403566"/>
    <lineage>
        <taxon>Bacteria</taxon>
        <taxon>Bacillati</taxon>
        <taxon>Actinomycetota</taxon>
        <taxon>Actinomycetes</taxon>
        <taxon>Micrococcales</taxon>
        <taxon>Brevibacteriaceae</taxon>
        <taxon>Brevibacterium</taxon>
    </lineage>
</organism>
<sequence length="216" mass="23011">MTADLKLLLVDDDHYTLRALRAFLGDLPDTTIAGTASDGATAVEEYERLRPDLTLMDLNMPVMTGVAATQRIRKLDPEARILVLTTVAPGPGLAHALHAGALAAIRKTAPPEVLGQAIRSVLDDDPSALFMDLPGDLIISGGLTALNGPIPQLAPAELRVLTLICRGMGRAEAAEELFISPNTVKTHTARLLQKFEVSTQAQLVVRALEYGFVSGL</sequence>
<dbReference type="CDD" id="cd06170">
    <property type="entry name" value="LuxR_C_like"/>
    <property type="match status" value="1"/>
</dbReference>
<dbReference type="InterPro" id="IPR039420">
    <property type="entry name" value="WalR-like"/>
</dbReference>
<feature type="modified residue" description="4-aspartylphosphate" evidence="3">
    <location>
        <position position="57"/>
    </location>
</feature>
<comment type="caution">
    <text evidence="6">The sequence shown here is derived from an EMBL/GenBank/DDBJ whole genome shotgun (WGS) entry which is preliminary data.</text>
</comment>
<evidence type="ECO:0000313" key="7">
    <source>
        <dbReference type="Proteomes" id="UP001500984"/>
    </source>
</evidence>
<name>A0ABN2WH74_9MICO</name>
<dbReference type="InterPro" id="IPR000792">
    <property type="entry name" value="Tscrpt_reg_LuxR_C"/>
</dbReference>
<dbReference type="SMART" id="SM00421">
    <property type="entry name" value="HTH_LUXR"/>
    <property type="match status" value="1"/>
</dbReference>
<evidence type="ECO:0000259" key="5">
    <source>
        <dbReference type="PROSITE" id="PS50110"/>
    </source>
</evidence>
<evidence type="ECO:0000256" key="1">
    <source>
        <dbReference type="ARBA" id="ARBA00022553"/>
    </source>
</evidence>
<evidence type="ECO:0000256" key="3">
    <source>
        <dbReference type="PROSITE-ProRule" id="PRU00169"/>
    </source>
</evidence>
<dbReference type="InterPro" id="IPR036388">
    <property type="entry name" value="WH-like_DNA-bd_sf"/>
</dbReference>
<protein>
    <submittedName>
        <fullName evidence="6">Response regulator transcription factor</fullName>
    </submittedName>
</protein>
<dbReference type="PRINTS" id="PR00038">
    <property type="entry name" value="HTHLUXR"/>
</dbReference>
<dbReference type="Proteomes" id="UP001500984">
    <property type="component" value="Unassembled WGS sequence"/>
</dbReference>
<dbReference type="Gene3D" id="1.10.10.10">
    <property type="entry name" value="Winged helix-like DNA-binding domain superfamily/Winged helix DNA-binding domain"/>
    <property type="match status" value="1"/>
</dbReference>
<dbReference type="PROSITE" id="PS50043">
    <property type="entry name" value="HTH_LUXR_2"/>
    <property type="match status" value="1"/>
</dbReference>
<dbReference type="RefSeq" id="WP_291794743.1">
    <property type="nucleotide sequence ID" value="NZ_BAAAPZ010000003.1"/>
</dbReference>
<dbReference type="SUPFAM" id="SSF52172">
    <property type="entry name" value="CheY-like"/>
    <property type="match status" value="1"/>
</dbReference>
<reference evidence="6 7" key="1">
    <citation type="journal article" date="2019" name="Int. J. Syst. Evol. Microbiol.">
        <title>The Global Catalogue of Microorganisms (GCM) 10K type strain sequencing project: providing services to taxonomists for standard genome sequencing and annotation.</title>
        <authorList>
            <consortium name="The Broad Institute Genomics Platform"/>
            <consortium name="The Broad Institute Genome Sequencing Center for Infectious Disease"/>
            <person name="Wu L."/>
            <person name="Ma J."/>
        </authorList>
    </citation>
    <scope>NUCLEOTIDE SEQUENCE [LARGE SCALE GENOMIC DNA]</scope>
    <source>
        <strain evidence="6 7">JCM 15900</strain>
    </source>
</reference>
<accession>A0ABN2WH74</accession>
<evidence type="ECO:0000256" key="2">
    <source>
        <dbReference type="ARBA" id="ARBA00023125"/>
    </source>
</evidence>
<feature type="domain" description="Response regulatory" evidence="5">
    <location>
        <begin position="6"/>
        <end position="122"/>
    </location>
</feature>
<keyword evidence="7" id="KW-1185">Reference proteome</keyword>
<gene>
    <name evidence="6" type="ORF">GCM10009823_10090</name>
</gene>
<feature type="domain" description="HTH luxR-type" evidence="4">
    <location>
        <begin position="146"/>
        <end position="211"/>
    </location>
</feature>
<evidence type="ECO:0000313" key="6">
    <source>
        <dbReference type="EMBL" id="GAA2092383.1"/>
    </source>
</evidence>
<dbReference type="Pfam" id="PF00196">
    <property type="entry name" value="GerE"/>
    <property type="match status" value="1"/>
</dbReference>
<dbReference type="PROSITE" id="PS50110">
    <property type="entry name" value="RESPONSE_REGULATORY"/>
    <property type="match status" value="1"/>
</dbReference>
<keyword evidence="1 3" id="KW-0597">Phosphoprotein</keyword>